<evidence type="ECO:0000256" key="2">
    <source>
        <dbReference type="SAM" id="SignalP"/>
    </source>
</evidence>
<accession>A0ABY5L9M0</accession>
<keyword evidence="4" id="KW-1185">Reference proteome</keyword>
<feature type="compositionally biased region" description="Pro residues" evidence="1">
    <location>
        <begin position="405"/>
        <end position="418"/>
    </location>
</feature>
<evidence type="ECO:0000256" key="1">
    <source>
        <dbReference type="SAM" id="MobiDB-lite"/>
    </source>
</evidence>
<feature type="signal peptide" evidence="2">
    <location>
        <begin position="1"/>
        <end position="27"/>
    </location>
</feature>
<feature type="region of interest" description="Disordered" evidence="1">
    <location>
        <begin position="400"/>
        <end position="425"/>
    </location>
</feature>
<dbReference type="EMBL" id="CP101740">
    <property type="protein sequence ID" value="UUL83487.1"/>
    <property type="molecule type" value="Genomic_DNA"/>
</dbReference>
<gene>
    <name evidence="3" type="ORF">NMP03_04470</name>
</gene>
<feature type="chain" id="PRO_5047194107" evidence="2">
    <location>
        <begin position="28"/>
        <end position="425"/>
    </location>
</feature>
<sequence>MRKPSISLALRLGAGLALMGAGGFALAQIEGSRGAAPIDSSGSFEVSGVPVDVVAGNAEAARLGGWRLAQRKGWAQLSQRLTGRNGSLSDSALDSLVTGIIVESEQIGPKRYIAKLGILFNRARAAQILGVSNSLVRSPPMLVMPIQWSGGVGTTFEAATPWQAAWARFRTGNSSVDYIRPAGSGPDSLLLNAGQQERPGRGWWRTILDQYGADDVLFPEVRLYRQWPGGPVIGAFRAGYGPDNRELTRFTLRVENGDGLPALLDAGVKRMDEAYQAGLRSGMLQPDALLRISPPDPNAVVAPTETIAPVDLEGLFETPTATATTFSIQFDTPSAAAVASSEAALRGIPGVQSAITGSLALGGVSVMRVNYDGSAEGLAAALAARGWEVDQSGTTLRIRRAPAAAPAPAPAPATPPVPAEAAEDE</sequence>
<dbReference type="Proteomes" id="UP001058533">
    <property type="component" value="Chromosome"/>
</dbReference>
<keyword evidence="2" id="KW-0732">Signal</keyword>
<dbReference type="RefSeq" id="WP_256507326.1">
    <property type="nucleotide sequence ID" value="NZ_CP101740.1"/>
</dbReference>
<name>A0ABY5L9M0_9SPHN</name>
<evidence type="ECO:0000313" key="4">
    <source>
        <dbReference type="Proteomes" id="UP001058533"/>
    </source>
</evidence>
<proteinExistence type="predicted"/>
<reference evidence="3" key="1">
    <citation type="submission" date="2022-07" db="EMBL/GenBank/DDBJ databases">
        <title>Sphingomonas sp. nov., a novel bacterium isolated from the north slope of the Mount Everest.</title>
        <authorList>
            <person name="Cui X."/>
            <person name="Liu Y."/>
        </authorList>
    </citation>
    <scope>NUCLEOTIDE SEQUENCE</scope>
    <source>
        <strain evidence="3">S5-59</strain>
    </source>
</reference>
<organism evidence="3 4">
    <name type="scientific">Sphingomonas qomolangmaensis</name>
    <dbReference type="NCBI Taxonomy" id="2918765"/>
    <lineage>
        <taxon>Bacteria</taxon>
        <taxon>Pseudomonadati</taxon>
        <taxon>Pseudomonadota</taxon>
        <taxon>Alphaproteobacteria</taxon>
        <taxon>Sphingomonadales</taxon>
        <taxon>Sphingomonadaceae</taxon>
        <taxon>Sphingomonas</taxon>
    </lineage>
</organism>
<protein>
    <submittedName>
        <fullName evidence="3">Heavy-metal-associated domain-containing protein</fullName>
    </submittedName>
</protein>
<evidence type="ECO:0000313" key="3">
    <source>
        <dbReference type="EMBL" id="UUL83487.1"/>
    </source>
</evidence>